<dbReference type="Proteomes" id="UP001642483">
    <property type="component" value="Unassembled WGS sequence"/>
</dbReference>
<comment type="function">
    <text evidence="18">DNA-binding protein involved in single-strand DNA break repair, double-strand DNA break repair and base excision repair. Resolves abortive DNA ligation intermediates formed either at base excision sites, or when DNA ligases attempt to repair non-ligatable breaks induced by reactive oxygen species. Catalyzes the release of adenylate groups covalently linked to 5'-phosphate termini, resulting in the production of 5'-phosphate termini that can be efficiently rejoined. Also able to hydrolyze adenosine 5'-monophosphoramidate (AMP-NH(2)) and diadenosine tetraphosphate (AppppA), but with lower catalytic activity. Likewise, catalyzes the release of 3'-linked guanosine (DNAppG) and inosine (DNAppI) from DNA, but has higher specific activity with 5'-linked adenosine (AppDNA).</text>
</comment>
<accession>A0ABP0GG53</accession>
<proteinExistence type="predicted"/>
<evidence type="ECO:0000256" key="15">
    <source>
        <dbReference type="ARBA" id="ARBA00032750"/>
    </source>
</evidence>
<name>A0ABP0GG53_CLALP</name>
<evidence type="ECO:0000256" key="16">
    <source>
        <dbReference type="ARBA" id="ARBA00044639"/>
    </source>
</evidence>
<dbReference type="PROSITE" id="PS51084">
    <property type="entry name" value="HIT_2"/>
    <property type="match status" value="1"/>
</dbReference>
<comment type="caution">
    <text evidence="19">Lacks conserved residue(s) required for the propagation of feature annotation.</text>
</comment>
<evidence type="ECO:0000256" key="3">
    <source>
        <dbReference type="ARBA" id="ARBA00012495"/>
    </source>
</evidence>
<evidence type="ECO:0000256" key="9">
    <source>
        <dbReference type="ARBA" id="ARBA00022801"/>
    </source>
</evidence>
<keyword evidence="12" id="KW-0234">DNA repair</keyword>
<organism evidence="22 23">
    <name type="scientific">Clavelina lepadiformis</name>
    <name type="common">Light-bulb sea squirt</name>
    <name type="synonym">Ascidia lepadiformis</name>
    <dbReference type="NCBI Taxonomy" id="159417"/>
    <lineage>
        <taxon>Eukaryota</taxon>
        <taxon>Metazoa</taxon>
        <taxon>Chordata</taxon>
        <taxon>Tunicata</taxon>
        <taxon>Ascidiacea</taxon>
        <taxon>Aplousobranchia</taxon>
        <taxon>Clavelinidae</taxon>
        <taxon>Clavelina</taxon>
    </lineage>
</organism>
<dbReference type="PANTHER" id="PTHR12486">
    <property type="entry name" value="APRATAXIN-RELATED"/>
    <property type="match status" value="1"/>
</dbReference>
<dbReference type="EMBL" id="CAWYQH010000119">
    <property type="protein sequence ID" value="CAK8690761.1"/>
    <property type="molecule type" value="Genomic_DNA"/>
</dbReference>
<dbReference type="SUPFAM" id="SSF49879">
    <property type="entry name" value="SMAD/FHA domain"/>
    <property type="match status" value="1"/>
</dbReference>
<evidence type="ECO:0000256" key="12">
    <source>
        <dbReference type="ARBA" id="ARBA00023204"/>
    </source>
</evidence>
<dbReference type="Pfam" id="PF16278">
    <property type="entry name" value="zf-C2HE"/>
    <property type="match status" value="1"/>
</dbReference>
<dbReference type="SUPFAM" id="SSF54197">
    <property type="entry name" value="HIT-like"/>
    <property type="match status" value="1"/>
</dbReference>
<comment type="caution">
    <text evidence="22">The sequence shown here is derived from an EMBL/GenBank/DDBJ whole genome shotgun (WGS) entry which is preliminary data.</text>
</comment>
<comment type="catalytic activity">
    <reaction evidence="16">
        <text>a 5'-end adenosine-5'-diphospho-5'-2'-deoxyribonucleoside-DNA + H2O = a 5'-end 5'-phospho-2'-deoxyribonucleoside-DNA + AMP + 2 H(+)</text>
        <dbReference type="Rhea" id="RHEA:52128"/>
        <dbReference type="Rhea" id="RHEA-COMP:13180"/>
        <dbReference type="Rhea" id="RHEA-COMP:13181"/>
        <dbReference type="ChEBI" id="CHEBI:15377"/>
        <dbReference type="ChEBI" id="CHEBI:15378"/>
        <dbReference type="ChEBI" id="CHEBI:136412"/>
        <dbReference type="ChEBI" id="CHEBI:136413"/>
        <dbReference type="ChEBI" id="CHEBI:456215"/>
        <dbReference type="EC" id="3.6.1.71"/>
    </reaction>
</comment>
<keyword evidence="23" id="KW-1185">Reference proteome</keyword>
<dbReference type="Gene3D" id="3.30.428.10">
    <property type="entry name" value="HIT-like"/>
    <property type="match status" value="1"/>
</dbReference>
<evidence type="ECO:0000313" key="23">
    <source>
        <dbReference type="Proteomes" id="UP001642483"/>
    </source>
</evidence>
<evidence type="ECO:0000256" key="20">
    <source>
        <dbReference type="SAM" id="MobiDB-lite"/>
    </source>
</evidence>
<keyword evidence="10" id="KW-0862">Zinc</keyword>
<feature type="region of interest" description="Disordered" evidence="20">
    <location>
        <begin position="111"/>
        <end position="134"/>
    </location>
</feature>
<evidence type="ECO:0000259" key="21">
    <source>
        <dbReference type="PROSITE" id="PS51084"/>
    </source>
</evidence>
<comment type="catalytic activity">
    <reaction evidence="14">
        <text>a 3'-end 2'-deoxyribonucleotide-3'-diphospho-5'-guanosine-DNA + H2O = a 3'-end 2'-deoxyribonucleotide 3'-phosphate-DNA + GMP + 2 H(+)</text>
        <dbReference type="Rhea" id="RHEA:52140"/>
        <dbReference type="Rhea" id="RHEA-COMP:13186"/>
        <dbReference type="Rhea" id="RHEA-COMP:13187"/>
        <dbReference type="ChEBI" id="CHEBI:15377"/>
        <dbReference type="ChEBI" id="CHEBI:15378"/>
        <dbReference type="ChEBI" id="CHEBI:58115"/>
        <dbReference type="ChEBI" id="CHEBI:136419"/>
        <dbReference type="ChEBI" id="CHEBI:136420"/>
        <dbReference type="EC" id="3.6.1.72"/>
    </reaction>
</comment>
<dbReference type="Gene3D" id="2.60.200.20">
    <property type="match status" value="1"/>
</dbReference>
<dbReference type="EC" id="3.6.1.72" evidence="3"/>
<keyword evidence="7" id="KW-0227">DNA damage</keyword>
<feature type="domain" description="HIT" evidence="21">
    <location>
        <begin position="213"/>
        <end position="318"/>
    </location>
</feature>
<sequence>MLRWYKMVENMKCYLRCVRSSHDDVFLPDKVPVFIGRTKELQITDRTCSRNQLQLTANYSKRYVLVKRLGANPSHIDGMDIPHKQSCQLKSNQTLYVVEMKFPHDIVFIGSDNERDATPKSETAGNDSEKIRTFDDTNESSKCLSINQSKRTLLQGKLSEKGECKKSRLETEEHKSNNDDASDSPYAFDSPATGSNVSLSMSSTSFPMKGHWSQGLKASMTDPKSIIFQDDLIVVIKDKYPKARIHWLVLPLEEISHAGQLKPNHVNLLKHMLKVAKSLAKDSNKKKKYTFRYGYHAVASMSQLHMHVISQDFSSSSLKTKKHWNSFTTDYFVDAETYVIELRNNGRIEDRKAFTKFLKEPLRCHKCNASQKNMPTLKTHIEKCET</sequence>
<dbReference type="Pfam" id="PF11969">
    <property type="entry name" value="DcpS_C"/>
    <property type="match status" value="1"/>
</dbReference>
<comment type="catalytic activity">
    <reaction evidence="17">
        <text>a 5'-end adenosine-5'-diphospho-5'-ribonucleoside-2'-deoxyribonucleotide-DNA + H2O = a 5'-end 5'-phospho-ribonucleoside-2'-deoxyribonucleotide-DNA + AMP + 2 H(+)</text>
        <dbReference type="Rhea" id="RHEA:52132"/>
        <dbReference type="Rhea" id="RHEA-COMP:13182"/>
        <dbReference type="Rhea" id="RHEA-COMP:13183"/>
        <dbReference type="ChEBI" id="CHEBI:15377"/>
        <dbReference type="ChEBI" id="CHEBI:15378"/>
        <dbReference type="ChEBI" id="CHEBI:136414"/>
        <dbReference type="ChEBI" id="CHEBI:136415"/>
        <dbReference type="ChEBI" id="CHEBI:456215"/>
        <dbReference type="EC" id="3.6.1.71"/>
    </reaction>
</comment>
<evidence type="ECO:0000256" key="17">
    <source>
        <dbReference type="ARBA" id="ARBA00044713"/>
    </source>
</evidence>
<feature type="compositionally biased region" description="Basic and acidic residues" evidence="20">
    <location>
        <begin position="161"/>
        <end position="178"/>
    </location>
</feature>
<evidence type="ECO:0000256" key="1">
    <source>
        <dbReference type="ARBA" id="ARBA00004604"/>
    </source>
</evidence>
<keyword evidence="6" id="KW-0479">Metal-binding</keyword>
<dbReference type="InterPro" id="IPR036265">
    <property type="entry name" value="HIT-like_sf"/>
</dbReference>
<evidence type="ECO:0000256" key="11">
    <source>
        <dbReference type="ARBA" id="ARBA00023125"/>
    </source>
</evidence>
<evidence type="ECO:0000256" key="4">
    <source>
        <dbReference type="ARBA" id="ARBA00012496"/>
    </source>
</evidence>
<evidence type="ECO:0000256" key="6">
    <source>
        <dbReference type="ARBA" id="ARBA00022723"/>
    </source>
</evidence>
<evidence type="ECO:0000313" key="22">
    <source>
        <dbReference type="EMBL" id="CAK8690761.1"/>
    </source>
</evidence>
<dbReference type="PROSITE" id="PS00892">
    <property type="entry name" value="HIT_1"/>
    <property type="match status" value="1"/>
</dbReference>
<evidence type="ECO:0000256" key="2">
    <source>
        <dbReference type="ARBA" id="ARBA00004642"/>
    </source>
</evidence>
<dbReference type="EC" id="3.6.1.71" evidence="4"/>
<evidence type="ECO:0000256" key="18">
    <source>
        <dbReference type="ARBA" id="ARBA00045142"/>
    </source>
</evidence>
<evidence type="ECO:0000256" key="14">
    <source>
        <dbReference type="ARBA" id="ARBA00024601"/>
    </source>
</evidence>
<dbReference type="Pfam" id="PF17913">
    <property type="entry name" value="FHA_2"/>
    <property type="match status" value="1"/>
</dbReference>
<comment type="subcellular location">
    <subcellularLocation>
        <location evidence="1">Nucleus</location>
        <location evidence="1">Nucleolus</location>
    </subcellularLocation>
    <subcellularLocation>
        <location evidence="2">Nucleus</location>
        <location evidence="2">Nucleoplasm</location>
    </subcellularLocation>
</comment>
<dbReference type="InterPro" id="IPR011146">
    <property type="entry name" value="HIT-like"/>
</dbReference>
<gene>
    <name evidence="22" type="ORF">CVLEPA_LOCUS23335</name>
</gene>
<dbReference type="InterPro" id="IPR041388">
    <property type="entry name" value="FHA_2"/>
</dbReference>
<dbReference type="PANTHER" id="PTHR12486:SF4">
    <property type="entry name" value="APRATAXIN"/>
    <property type="match status" value="1"/>
</dbReference>
<keyword evidence="9" id="KW-0378">Hydrolase</keyword>
<evidence type="ECO:0000256" key="10">
    <source>
        <dbReference type="ARBA" id="ARBA00022833"/>
    </source>
</evidence>
<keyword evidence="13" id="KW-0539">Nucleus</keyword>
<evidence type="ECO:0000256" key="7">
    <source>
        <dbReference type="ARBA" id="ARBA00022763"/>
    </source>
</evidence>
<keyword evidence="8" id="KW-0863">Zinc-finger</keyword>
<evidence type="ECO:0000256" key="8">
    <source>
        <dbReference type="ARBA" id="ARBA00022771"/>
    </source>
</evidence>
<keyword evidence="11" id="KW-0238">DNA-binding</keyword>
<reference evidence="22 23" key="1">
    <citation type="submission" date="2024-02" db="EMBL/GenBank/DDBJ databases">
        <authorList>
            <person name="Daric V."/>
            <person name="Darras S."/>
        </authorList>
    </citation>
    <scope>NUCLEOTIDE SEQUENCE [LARGE SCALE GENOMIC DNA]</scope>
</reference>
<protein>
    <recommendedName>
        <fullName evidence="5">Aprataxin</fullName>
        <ecNumber evidence="4">3.6.1.71</ecNumber>
        <ecNumber evidence="3">3.6.1.72</ecNumber>
    </recommendedName>
    <alternativeName>
        <fullName evidence="15">Forkhead-associated domain histidine triad-like protein</fullName>
    </alternativeName>
</protein>
<dbReference type="InterPro" id="IPR008984">
    <property type="entry name" value="SMAD_FHA_dom_sf"/>
</dbReference>
<evidence type="ECO:0000256" key="5">
    <source>
        <dbReference type="ARBA" id="ARBA00018614"/>
    </source>
</evidence>
<dbReference type="InterPro" id="IPR019808">
    <property type="entry name" value="Histidine_triad_CS"/>
</dbReference>
<feature type="region of interest" description="Disordered" evidence="20">
    <location>
        <begin position="161"/>
        <end position="189"/>
    </location>
</feature>
<evidence type="ECO:0000256" key="19">
    <source>
        <dbReference type="PROSITE-ProRule" id="PRU00464"/>
    </source>
</evidence>
<dbReference type="InterPro" id="IPR032566">
    <property type="entry name" value="Znf-C2HE"/>
</dbReference>
<evidence type="ECO:0000256" key="13">
    <source>
        <dbReference type="ARBA" id="ARBA00023242"/>
    </source>
</evidence>